<proteinExistence type="predicted"/>
<name>A0A2A4G8Q8_9FLAO</name>
<dbReference type="SUPFAM" id="SSF48208">
    <property type="entry name" value="Six-hairpin glycosidases"/>
    <property type="match status" value="1"/>
</dbReference>
<gene>
    <name evidence="1" type="ORF">B7P33_08720</name>
</gene>
<keyword evidence="2" id="KW-1185">Reference proteome</keyword>
<protein>
    <submittedName>
        <fullName evidence="1">Uncharacterized protein</fullName>
    </submittedName>
</protein>
<dbReference type="EMBL" id="NBWU01000003">
    <property type="protein sequence ID" value="PCE64368.1"/>
    <property type="molecule type" value="Genomic_DNA"/>
</dbReference>
<reference evidence="1 2" key="1">
    <citation type="submission" date="2017-04" db="EMBL/GenBank/DDBJ databases">
        <title>A new member of the family Flavobacteriaceae isolated from ascidians.</title>
        <authorList>
            <person name="Chen L."/>
        </authorList>
    </citation>
    <scope>NUCLEOTIDE SEQUENCE [LARGE SCALE GENOMIC DNA]</scope>
    <source>
        <strain evidence="1 2">HQA918</strain>
    </source>
</reference>
<accession>A0A2A4G8Q8</accession>
<evidence type="ECO:0000313" key="2">
    <source>
        <dbReference type="Proteomes" id="UP000219559"/>
    </source>
</evidence>
<sequence>MDMQALRKNIIGCMAMLIASLGAVEAQDGSILPKHITEHPLNITVLGADAKSTLNYDEEGLPPTIILKKKITQVNKGLRYTYTLTALADISFSISKQWSMGVADPDLAQFYAPGFWYKRNTRSPEKAPSFKKAKYWSFREDRLSAPVVVGFNPEKGDWFSVSRMDVLNNDPRPSTLEGKTVTATDIGSLGFGEHTGQSIQLRGAYPFVEAPYSYQSKLDLKPAWQAFFPLSKGASVTVVWELSYGKATDFTDLVNQQWNKAFDRFDPQPIPTVKTDAEIKAILSNYFYGSYAETKDLKGFSGLWFNTETCETTGVLSVGFCGKVLANSYNLLEYGYKTQNEAHIALAKKVLASYYTNGFTENGLIRELVFGSNAETVFSLRKQSEGIKNLLFLLDYGQQSGSPRPDIEVKVEKLLLNLVDMQQADGSFPRKFDQDFDTTDPSKGSTQSIITPMVMASRFFKNPRFLKVAQKAGVYTKKNIIDKADYFSSTLDADCEDKEAAAIAAASFYHLALASESDMYDHYVALAGKAAVFGLSWYYLYDVPFDKESLLYKAGLKTRGWGNVSTENNHIDVWAFDFPHVLIWLAKEQGNTRFSQMATVIETSIKDQMLPYKGHMVGVGKVGYMPEIIQHTTWDYGANGKGFLNAHMSVGWTVASIWEVLTPGRFQRFMERHP</sequence>
<dbReference type="Proteomes" id="UP000219559">
    <property type="component" value="Unassembled WGS sequence"/>
</dbReference>
<organism evidence="1 2">
    <name type="scientific">Sediminicola luteus</name>
    <dbReference type="NCBI Taxonomy" id="319238"/>
    <lineage>
        <taxon>Bacteria</taxon>
        <taxon>Pseudomonadati</taxon>
        <taxon>Bacteroidota</taxon>
        <taxon>Flavobacteriia</taxon>
        <taxon>Flavobacteriales</taxon>
        <taxon>Flavobacteriaceae</taxon>
        <taxon>Sediminicola</taxon>
    </lineage>
</organism>
<dbReference type="AlphaFoldDB" id="A0A2A4G8Q8"/>
<dbReference type="InterPro" id="IPR008928">
    <property type="entry name" value="6-hairpin_glycosidase_sf"/>
</dbReference>
<comment type="caution">
    <text evidence="1">The sequence shown here is derived from an EMBL/GenBank/DDBJ whole genome shotgun (WGS) entry which is preliminary data.</text>
</comment>
<evidence type="ECO:0000313" key="1">
    <source>
        <dbReference type="EMBL" id="PCE64368.1"/>
    </source>
</evidence>
<dbReference type="GO" id="GO:0005975">
    <property type="term" value="P:carbohydrate metabolic process"/>
    <property type="evidence" value="ECO:0007669"/>
    <property type="project" value="InterPro"/>
</dbReference>